<keyword evidence="8" id="KW-0084">Basement membrane</keyword>
<feature type="compositionally biased region" description="Low complexity" evidence="14">
    <location>
        <begin position="510"/>
        <end position="522"/>
    </location>
</feature>
<keyword evidence="11" id="KW-0325">Glycoprotein</keyword>
<dbReference type="InterPro" id="IPR011042">
    <property type="entry name" value="6-blade_b-propeller_TolB-like"/>
</dbReference>
<evidence type="ECO:0000313" key="18">
    <source>
        <dbReference type="Proteomes" id="UP000694523"/>
    </source>
</evidence>
<proteinExistence type="predicted"/>
<feature type="domain" description="EGF-like" evidence="15">
    <location>
        <begin position="415"/>
        <end position="453"/>
    </location>
</feature>
<evidence type="ECO:0000259" key="15">
    <source>
        <dbReference type="PROSITE" id="PS50026"/>
    </source>
</evidence>
<evidence type="ECO:0000256" key="7">
    <source>
        <dbReference type="ARBA" id="ARBA00022837"/>
    </source>
</evidence>
<evidence type="ECO:0000256" key="6">
    <source>
        <dbReference type="ARBA" id="ARBA00022737"/>
    </source>
</evidence>
<dbReference type="InterPro" id="IPR003886">
    <property type="entry name" value="NIDO_dom"/>
</dbReference>
<evidence type="ECO:0000259" key="16">
    <source>
        <dbReference type="PROSITE" id="PS50993"/>
    </source>
</evidence>
<keyword evidence="4 12" id="KW-0245">EGF-like domain</keyword>
<dbReference type="InterPro" id="IPR000033">
    <property type="entry name" value="LDLR_classB_rpt"/>
</dbReference>
<evidence type="ECO:0000256" key="2">
    <source>
        <dbReference type="ARBA" id="ARBA00022525"/>
    </source>
</evidence>
<dbReference type="CDD" id="cd00053">
    <property type="entry name" value="EGF"/>
    <property type="match status" value="1"/>
</dbReference>
<dbReference type="SMART" id="SM00135">
    <property type="entry name" value="LY"/>
    <property type="match status" value="4"/>
</dbReference>
<dbReference type="InterPro" id="IPR000742">
    <property type="entry name" value="EGF"/>
</dbReference>
<dbReference type="InterPro" id="IPR001881">
    <property type="entry name" value="EGF-like_Ca-bd_dom"/>
</dbReference>
<dbReference type="PANTHER" id="PTHR46513:SF6">
    <property type="entry name" value="NIDOGEN-1"/>
    <property type="match status" value="1"/>
</dbReference>
<dbReference type="GO" id="GO:0060070">
    <property type="term" value="P:canonical Wnt signaling pathway"/>
    <property type="evidence" value="ECO:0007669"/>
    <property type="project" value="TreeGrafter"/>
</dbReference>
<dbReference type="InterPro" id="IPR049883">
    <property type="entry name" value="NOTCH1_EGF-like"/>
</dbReference>
<dbReference type="SUPFAM" id="SSF57184">
    <property type="entry name" value="Growth factor receptor domain"/>
    <property type="match status" value="2"/>
</dbReference>
<dbReference type="Pfam" id="PF06119">
    <property type="entry name" value="NIDO"/>
    <property type="match status" value="1"/>
</dbReference>
<sequence>YLGQTPAAFGTIAALMGDLDLGSVHYRLDRSPEVQERSKTLLRQAFPDRDVKEEPEGTVVITWNNMTWTVLWFGEALVKFWFVFPQRNSFQLLLVLMSSSSAAVLLFPRSGLQFLSSPAGGVSRALEAGFSEGLFSHWLWGETQGKQFWITTEGEESVGKLTRVQTRVQTESRVLRPDPQYSAPERPHVVVEDEDLDVNVFSYGPVTCARNGHSCSPFADCRDHRSGYCCYCRPGYYGNGRDCVAEGKPQRMSGKLSGHLPEDLHSYVVANDGRAYVAISAVAPPLGPALLPLSSVGGVIGWAFALEQPDIGTASAGVFSRRARCSYSGERLTTSGVPGLMADSLLLQIINLSDAPICTCADAPVVVSGSVPEENPCFTGRHGCDINAMCKPQDGLSFSCVCSSGFSGDGNLCYDVDECLTPGVCGPDSLCSNTVGSYRCVCRPGLRLRPTAAAQRTLWRWISALRELMDCDVTERAQCTYSGGSSYSCSCRHGYRGDGRRCTGERSDTGTRASGRGRAQGSRPHAALCGIKSGNVMLLLLCVQDRVVIAVAFDCVEQTVYWTEITGPSISRASLLLRERGAEPIVSSDLQSPEGLALDPVSRLMFWTDSVLDVVEVSKLDGTQRRVLFDTELVNPRAIVTDPAYGRIFWTDWNRDGPKIEMSNMDGSERTVLVRDDLALPNGLSYDHESRLLCWADAGTRRVECMDPHVRQRSSVSEQVQYPFGLVSVGRRLYYSDWRREAVVALDRSSQTETQVFTPQRRSRLLTAPPVCVPVYNYCAENGGCSHLCLPRLGGFSCRCPDRDRGTCHEPGLNQV</sequence>
<dbReference type="SUPFAM" id="SSF54511">
    <property type="entry name" value="GFP-like"/>
    <property type="match status" value="1"/>
</dbReference>
<evidence type="ECO:0000256" key="8">
    <source>
        <dbReference type="ARBA" id="ARBA00022869"/>
    </source>
</evidence>
<dbReference type="SMART" id="SM00179">
    <property type="entry name" value="EGF_CA"/>
    <property type="match status" value="3"/>
</dbReference>
<dbReference type="InterPro" id="IPR018097">
    <property type="entry name" value="EGF_Ca-bd_CS"/>
</dbReference>
<dbReference type="Pfam" id="PF07474">
    <property type="entry name" value="G2F"/>
    <property type="match status" value="1"/>
</dbReference>
<evidence type="ECO:0000256" key="10">
    <source>
        <dbReference type="ARBA" id="ARBA00023157"/>
    </source>
</evidence>
<dbReference type="Pfam" id="PF07645">
    <property type="entry name" value="EGF_CA"/>
    <property type="match status" value="1"/>
</dbReference>
<dbReference type="Gene3D" id="2.40.155.10">
    <property type="entry name" value="Green fluorescent protein"/>
    <property type="match status" value="1"/>
</dbReference>
<dbReference type="GO" id="GO:0007160">
    <property type="term" value="P:cell-matrix adhesion"/>
    <property type="evidence" value="ECO:0007669"/>
    <property type="project" value="InterPro"/>
</dbReference>
<dbReference type="PROSITE" id="PS50993">
    <property type="entry name" value="NIDOGEN_G2"/>
    <property type="match status" value="1"/>
</dbReference>
<reference evidence="17" key="1">
    <citation type="submission" date="2025-08" db="UniProtKB">
        <authorList>
            <consortium name="Ensembl"/>
        </authorList>
    </citation>
    <scope>IDENTIFICATION</scope>
</reference>
<dbReference type="InterPro" id="IPR000152">
    <property type="entry name" value="EGF-type_Asp/Asn_hydroxyl_site"/>
</dbReference>
<dbReference type="CDD" id="cd00054">
    <property type="entry name" value="EGF_CA"/>
    <property type="match status" value="1"/>
</dbReference>
<dbReference type="GO" id="GO:0005509">
    <property type="term" value="F:calcium ion binding"/>
    <property type="evidence" value="ECO:0007669"/>
    <property type="project" value="InterPro"/>
</dbReference>
<dbReference type="GO" id="GO:0017147">
    <property type="term" value="F:Wnt-protein binding"/>
    <property type="evidence" value="ECO:0007669"/>
    <property type="project" value="TreeGrafter"/>
</dbReference>
<dbReference type="PANTHER" id="PTHR46513">
    <property type="entry name" value="VITELLOGENIN RECEPTOR-LIKE PROTEIN-RELATED-RELATED"/>
    <property type="match status" value="1"/>
</dbReference>
<evidence type="ECO:0000256" key="1">
    <source>
        <dbReference type="ARBA" id="ARBA00004302"/>
    </source>
</evidence>
<dbReference type="PROSITE" id="PS51120">
    <property type="entry name" value="LDLRB"/>
    <property type="match status" value="2"/>
</dbReference>
<dbReference type="GO" id="GO:0005604">
    <property type="term" value="C:basement membrane"/>
    <property type="evidence" value="ECO:0007669"/>
    <property type="project" value="UniProtKB-SubCell"/>
</dbReference>
<keyword evidence="3" id="KW-0272">Extracellular matrix</keyword>
<dbReference type="Gene3D" id="2.10.25.10">
    <property type="entry name" value="Laminin"/>
    <property type="match status" value="4"/>
</dbReference>
<dbReference type="SUPFAM" id="SSF63825">
    <property type="entry name" value="YWTD domain"/>
    <property type="match status" value="1"/>
</dbReference>
<evidence type="ECO:0000256" key="9">
    <source>
        <dbReference type="ARBA" id="ARBA00022889"/>
    </source>
</evidence>
<keyword evidence="9" id="KW-0130">Cell adhesion</keyword>
<dbReference type="PROSITE" id="PS50026">
    <property type="entry name" value="EGF_3"/>
    <property type="match status" value="2"/>
</dbReference>
<evidence type="ECO:0000313" key="17">
    <source>
        <dbReference type="Ensembl" id="ENSNMLP00000019277.1"/>
    </source>
</evidence>
<dbReference type="SMART" id="SM00181">
    <property type="entry name" value="EGF"/>
    <property type="match status" value="5"/>
</dbReference>
<accession>A0A8C6TD42</accession>
<dbReference type="PROSITE" id="PS00010">
    <property type="entry name" value="ASX_HYDROXYL"/>
    <property type="match status" value="1"/>
</dbReference>
<evidence type="ECO:0000256" key="5">
    <source>
        <dbReference type="ARBA" id="ARBA00022729"/>
    </source>
</evidence>
<comment type="subcellular location">
    <subcellularLocation>
        <location evidence="1">Secreted</location>
        <location evidence="1">Extracellular space</location>
        <location evidence="1">Extracellular matrix</location>
        <location evidence="1">Basement membrane</location>
    </subcellularLocation>
</comment>
<dbReference type="AlphaFoldDB" id="A0A8C6TD42"/>
<evidence type="ECO:0000256" key="12">
    <source>
        <dbReference type="PROSITE-ProRule" id="PRU00076"/>
    </source>
</evidence>
<dbReference type="InterPro" id="IPR006605">
    <property type="entry name" value="G2_nidogen/fibulin_G2F"/>
</dbReference>
<keyword evidence="18" id="KW-1185">Reference proteome</keyword>
<dbReference type="Proteomes" id="UP000694523">
    <property type="component" value="Unplaced"/>
</dbReference>
<organism evidence="17 18">
    <name type="scientific">Neogobius melanostomus</name>
    <name type="common">round goby</name>
    <dbReference type="NCBI Taxonomy" id="47308"/>
    <lineage>
        <taxon>Eukaryota</taxon>
        <taxon>Metazoa</taxon>
        <taxon>Chordata</taxon>
        <taxon>Craniata</taxon>
        <taxon>Vertebrata</taxon>
        <taxon>Euteleostomi</taxon>
        <taxon>Actinopterygii</taxon>
        <taxon>Neopterygii</taxon>
        <taxon>Teleostei</taxon>
        <taxon>Neoteleostei</taxon>
        <taxon>Acanthomorphata</taxon>
        <taxon>Gobiaria</taxon>
        <taxon>Gobiiformes</taxon>
        <taxon>Gobioidei</taxon>
        <taxon>Gobiidae</taxon>
        <taxon>Benthophilinae</taxon>
        <taxon>Neogobiini</taxon>
        <taxon>Neogobius</taxon>
    </lineage>
</organism>
<dbReference type="Gene3D" id="2.120.10.30">
    <property type="entry name" value="TolB, C-terminal domain"/>
    <property type="match status" value="1"/>
</dbReference>
<dbReference type="Pfam" id="PF00058">
    <property type="entry name" value="Ldl_recept_b"/>
    <property type="match status" value="2"/>
</dbReference>
<dbReference type="InterPro" id="IPR024731">
    <property type="entry name" value="NELL2-like_EGF"/>
</dbReference>
<dbReference type="GO" id="GO:0042813">
    <property type="term" value="F:Wnt receptor activity"/>
    <property type="evidence" value="ECO:0007669"/>
    <property type="project" value="TreeGrafter"/>
</dbReference>
<evidence type="ECO:0000256" key="14">
    <source>
        <dbReference type="SAM" id="MobiDB-lite"/>
    </source>
</evidence>
<reference evidence="17" key="2">
    <citation type="submission" date="2025-09" db="UniProtKB">
        <authorList>
            <consortium name="Ensembl"/>
        </authorList>
    </citation>
    <scope>IDENTIFICATION</scope>
</reference>
<name>A0A8C6TD42_9GOBI</name>
<evidence type="ECO:0000256" key="3">
    <source>
        <dbReference type="ARBA" id="ARBA00022530"/>
    </source>
</evidence>
<keyword evidence="2" id="KW-0964">Secreted</keyword>
<feature type="domain" description="EGF-like" evidence="15">
    <location>
        <begin position="373"/>
        <end position="414"/>
    </location>
</feature>
<keyword evidence="5" id="KW-0732">Signal</keyword>
<dbReference type="InterPro" id="IPR009017">
    <property type="entry name" value="GFP"/>
</dbReference>
<keyword evidence="6" id="KW-0677">Repeat</keyword>
<evidence type="ECO:0000256" key="13">
    <source>
        <dbReference type="PROSITE-ProRule" id="PRU00461"/>
    </source>
</evidence>
<dbReference type="Ensembl" id="ENSNMLT00000021657.1">
    <property type="protein sequence ID" value="ENSNMLP00000019277.1"/>
    <property type="gene ID" value="ENSNMLG00000012626.1"/>
</dbReference>
<comment type="caution">
    <text evidence="12">Lacks conserved residue(s) required for the propagation of feature annotation.</text>
</comment>
<feature type="repeat" description="LDL-receptor class B" evidence="13">
    <location>
        <begin position="646"/>
        <end position="690"/>
    </location>
</feature>
<evidence type="ECO:0000256" key="4">
    <source>
        <dbReference type="ARBA" id="ARBA00022536"/>
    </source>
</evidence>
<protein>
    <submittedName>
        <fullName evidence="17">Nidogen 1b</fullName>
    </submittedName>
</protein>
<dbReference type="FunFam" id="2.120.10.30:FF:000241">
    <property type="entry name" value="Low-density lipoprotein receptor-related protein 6"/>
    <property type="match status" value="1"/>
</dbReference>
<dbReference type="PROSITE" id="PS01187">
    <property type="entry name" value="EGF_CA"/>
    <property type="match status" value="1"/>
</dbReference>
<dbReference type="PROSITE" id="PS01186">
    <property type="entry name" value="EGF_2"/>
    <property type="match status" value="3"/>
</dbReference>
<dbReference type="InterPro" id="IPR050778">
    <property type="entry name" value="Cueball_EGF_LRP_Nidogen"/>
</dbReference>
<dbReference type="GO" id="GO:0005886">
    <property type="term" value="C:plasma membrane"/>
    <property type="evidence" value="ECO:0007669"/>
    <property type="project" value="TreeGrafter"/>
</dbReference>
<dbReference type="InterPro" id="IPR009030">
    <property type="entry name" value="Growth_fac_rcpt_cys_sf"/>
</dbReference>
<keyword evidence="7" id="KW-0106">Calcium</keyword>
<dbReference type="SMART" id="SM00682">
    <property type="entry name" value="G2F"/>
    <property type="match status" value="1"/>
</dbReference>
<feature type="domain" description="Nidogen G2 beta-barrel" evidence="16">
    <location>
        <begin position="248"/>
        <end position="308"/>
    </location>
</feature>
<evidence type="ECO:0000256" key="11">
    <source>
        <dbReference type="ARBA" id="ARBA00023180"/>
    </source>
</evidence>
<dbReference type="Pfam" id="PF12947">
    <property type="entry name" value="EGF_3"/>
    <property type="match status" value="1"/>
</dbReference>
<feature type="region of interest" description="Disordered" evidence="14">
    <location>
        <begin position="501"/>
        <end position="522"/>
    </location>
</feature>
<feature type="repeat" description="LDL-receptor class B" evidence="13">
    <location>
        <begin position="603"/>
        <end position="645"/>
    </location>
</feature>
<keyword evidence="10" id="KW-1015">Disulfide bond</keyword>